<keyword evidence="4 5" id="KW-0472">Membrane</keyword>
<dbReference type="PANTHER" id="PTHR10250">
    <property type="entry name" value="MICROSOMAL GLUTATHIONE S-TRANSFERASE"/>
    <property type="match status" value="1"/>
</dbReference>
<protein>
    <recommendedName>
        <fullName evidence="8">MAPEG family protein</fullName>
    </recommendedName>
</protein>
<feature type="transmembrane region" description="Helical" evidence="5">
    <location>
        <begin position="6"/>
        <end position="23"/>
    </location>
</feature>
<evidence type="ECO:0000256" key="4">
    <source>
        <dbReference type="ARBA" id="ARBA00023136"/>
    </source>
</evidence>
<evidence type="ECO:0000313" key="6">
    <source>
        <dbReference type="EMBL" id="GAA6167497.1"/>
    </source>
</evidence>
<reference evidence="6 7" key="1">
    <citation type="submission" date="2024-04" db="EMBL/GenBank/DDBJ databases">
        <title>Draft genome sequence of Sessilibacter corallicola NBRC 116591.</title>
        <authorList>
            <person name="Miyakawa T."/>
            <person name="Kusuya Y."/>
            <person name="Miura T."/>
        </authorList>
    </citation>
    <scope>NUCLEOTIDE SEQUENCE [LARGE SCALE GENOMIC DNA]</scope>
    <source>
        <strain evidence="6 7">KU-00831-HH</strain>
    </source>
</reference>
<gene>
    <name evidence="6" type="ORF">NBRC116591_13070</name>
</gene>
<evidence type="ECO:0000256" key="2">
    <source>
        <dbReference type="ARBA" id="ARBA00022692"/>
    </source>
</evidence>
<organism evidence="6 7">
    <name type="scientific">Sessilibacter corallicola</name>
    <dbReference type="NCBI Taxonomy" id="2904075"/>
    <lineage>
        <taxon>Bacteria</taxon>
        <taxon>Pseudomonadati</taxon>
        <taxon>Pseudomonadota</taxon>
        <taxon>Gammaproteobacteria</taxon>
        <taxon>Cellvibrionales</taxon>
        <taxon>Cellvibrionaceae</taxon>
        <taxon>Sessilibacter</taxon>
    </lineage>
</organism>
<dbReference type="Proteomes" id="UP001465153">
    <property type="component" value="Unassembled WGS sequence"/>
</dbReference>
<dbReference type="PANTHER" id="PTHR10250:SF15">
    <property type="entry name" value="MICROSOMAL GLUTATHIONE S-TRANSFERASE-RELATED"/>
    <property type="match status" value="1"/>
</dbReference>
<keyword evidence="7" id="KW-1185">Reference proteome</keyword>
<evidence type="ECO:0000256" key="1">
    <source>
        <dbReference type="ARBA" id="ARBA00004141"/>
    </source>
</evidence>
<dbReference type="RefSeq" id="WP_353302111.1">
    <property type="nucleotide sequence ID" value="NZ_BAABWN010000003.1"/>
</dbReference>
<evidence type="ECO:0000313" key="7">
    <source>
        <dbReference type="Proteomes" id="UP001465153"/>
    </source>
</evidence>
<dbReference type="EMBL" id="BAABWN010000003">
    <property type="protein sequence ID" value="GAA6167497.1"/>
    <property type="molecule type" value="Genomic_DNA"/>
</dbReference>
<proteinExistence type="predicted"/>
<feature type="transmembrane region" description="Helical" evidence="5">
    <location>
        <begin position="52"/>
        <end position="70"/>
    </location>
</feature>
<sequence length="133" mass="14773">MAFSALAIVLVITQYLIFVLLTARARVRYSIKAPATVGHPVFERTYRVQMNTLELLIIVVPGIWLTGLFVDPYWLSPLLGVLFAVARLIYCVTYIRNPTSRGFGVAMSFLVAGLFIVCSAYGAIAEILYSLNH</sequence>
<feature type="transmembrane region" description="Helical" evidence="5">
    <location>
        <begin position="102"/>
        <end position="124"/>
    </location>
</feature>
<keyword evidence="3 5" id="KW-1133">Transmembrane helix</keyword>
<dbReference type="SUPFAM" id="SSF161084">
    <property type="entry name" value="MAPEG domain-like"/>
    <property type="match status" value="1"/>
</dbReference>
<evidence type="ECO:0000256" key="5">
    <source>
        <dbReference type="SAM" id="Phobius"/>
    </source>
</evidence>
<comment type="subcellular location">
    <subcellularLocation>
        <location evidence="1">Membrane</location>
        <topology evidence="1">Multi-pass membrane protein</topology>
    </subcellularLocation>
</comment>
<name>A0ABQ0A767_9GAMM</name>
<comment type="caution">
    <text evidence="6">The sequence shown here is derived from an EMBL/GenBank/DDBJ whole genome shotgun (WGS) entry which is preliminary data.</text>
</comment>
<dbReference type="Gene3D" id="1.20.120.550">
    <property type="entry name" value="Membrane associated eicosanoid/glutathione metabolism-like domain"/>
    <property type="match status" value="1"/>
</dbReference>
<evidence type="ECO:0008006" key="8">
    <source>
        <dbReference type="Google" id="ProtNLM"/>
    </source>
</evidence>
<dbReference type="Pfam" id="PF01124">
    <property type="entry name" value="MAPEG"/>
    <property type="match status" value="1"/>
</dbReference>
<evidence type="ECO:0000256" key="3">
    <source>
        <dbReference type="ARBA" id="ARBA00022989"/>
    </source>
</evidence>
<dbReference type="InterPro" id="IPR001129">
    <property type="entry name" value="Membr-assoc_MAPEG"/>
</dbReference>
<accession>A0ABQ0A767</accession>
<feature type="transmembrane region" description="Helical" evidence="5">
    <location>
        <begin position="76"/>
        <end position="95"/>
    </location>
</feature>
<keyword evidence="2 5" id="KW-0812">Transmembrane</keyword>
<dbReference type="InterPro" id="IPR023352">
    <property type="entry name" value="MAPEG-like_dom_sf"/>
</dbReference>
<dbReference type="InterPro" id="IPR050997">
    <property type="entry name" value="MAPEG"/>
</dbReference>